<keyword evidence="2" id="KW-1185">Reference proteome</keyword>
<protein>
    <submittedName>
        <fullName evidence="3">Alternative protein</fullName>
    </submittedName>
</protein>
<organism evidence="2 3">
    <name type="scientific">Macrostomum lignano</name>
    <dbReference type="NCBI Taxonomy" id="282301"/>
    <lineage>
        <taxon>Eukaryota</taxon>
        <taxon>Metazoa</taxon>
        <taxon>Spiralia</taxon>
        <taxon>Lophotrochozoa</taxon>
        <taxon>Platyhelminthes</taxon>
        <taxon>Rhabditophora</taxon>
        <taxon>Macrostomorpha</taxon>
        <taxon>Macrostomida</taxon>
        <taxon>Macrostomidae</taxon>
        <taxon>Macrostomum</taxon>
    </lineage>
</organism>
<accession>A0A1I8FK59</accession>
<sequence>MPAPSPAAGWAASAAPMPSGSTKHGAMWPAIRAPLPTCAR</sequence>
<evidence type="ECO:0000313" key="2">
    <source>
        <dbReference type="Proteomes" id="UP000095280"/>
    </source>
</evidence>
<evidence type="ECO:0000313" key="3">
    <source>
        <dbReference type="WBParaSite" id="maker-unitig_38304-snap-gene-0.2-mRNA-1"/>
    </source>
</evidence>
<feature type="region of interest" description="Disordered" evidence="1">
    <location>
        <begin position="1"/>
        <end position="28"/>
    </location>
</feature>
<reference evidence="3" key="1">
    <citation type="submission" date="2016-11" db="UniProtKB">
        <authorList>
            <consortium name="WormBaseParasite"/>
        </authorList>
    </citation>
    <scope>IDENTIFICATION</scope>
</reference>
<feature type="compositionally biased region" description="Low complexity" evidence="1">
    <location>
        <begin position="1"/>
        <end position="21"/>
    </location>
</feature>
<evidence type="ECO:0000256" key="1">
    <source>
        <dbReference type="SAM" id="MobiDB-lite"/>
    </source>
</evidence>
<proteinExistence type="predicted"/>
<name>A0A1I8FK59_9PLAT</name>
<dbReference type="WBParaSite" id="maker-unitig_38304-snap-gene-0.2-mRNA-1">
    <property type="protein sequence ID" value="maker-unitig_38304-snap-gene-0.2-mRNA-1"/>
    <property type="gene ID" value="maker-unitig_38304-snap-gene-0.2"/>
</dbReference>
<dbReference type="AlphaFoldDB" id="A0A1I8FK59"/>
<dbReference type="Proteomes" id="UP000095280">
    <property type="component" value="Unplaced"/>
</dbReference>